<protein>
    <recommendedName>
        <fullName evidence="3">DUF885 domain-containing protein</fullName>
    </recommendedName>
</protein>
<evidence type="ECO:0008006" key="3">
    <source>
        <dbReference type="Google" id="ProtNLM"/>
    </source>
</evidence>
<dbReference type="EMBL" id="BAAAUV010000008">
    <property type="protein sequence ID" value="GAA3214720.1"/>
    <property type="molecule type" value="Genomic_DNA"/>
</dbReference>
<evidence type="ECO:0000313" key="2">
    <source>
        <dbReference type="Proteomes" id="UP001501237"/>
    </source>
</evidence>
<comment type="caution">
    <text evidence="1">The sequence shown here is derived from an EMBL/GenBank/DDBJ whole genome shotgun (WGS) entry which is preliminary data.</text>
</comment>
<sequence length="380" mass="41508">MNLRDEAEKTIRAWNAYEIARGADPVIDFDCIPTTEETEPASDRLTVYRQLRELRTRASGPLAVRLDADIAYLGAVLGERLPLADYVRATQGCDTAGWPDDYVTARGAEARTALNALGIGWGPTTGDDLTEAEEPIPAETAAEAIRQAADLYEPAVRKLTGADAPYTLTIETAEVDAYWAFWLDGAGDQVRLRLNLPNARFTKVSARQFALHEVLGHGLQSVSISAHATDDVAWPRLLAVHAPYQVMLEGLAQAIPLFVAQDDPILTARVRLDHYAQLVRAELHQTINDGANPADCADHARTRIPWWTDKVIADQLTDRSTDPSLRSYLWAYPAGIDWFAALADADAKVIAEVFHAAYRAPLTPPDLAALWPEGPAIGGP</sequence>
<keyword evidence="2" id="KW-1185">Reference proteome</keyword>
<name>A0ABP6QG29_9ACTN</name>
<reference evidence="2" key="1">
    <citation type="journal article" date="2019" name="Int. J. Syst. Evol. Microbiol.">
        <title>The Global Catalogue of Microorganisms (GCM) 10K type strain sequencing project: providing services to taxonomists for standard genome sequencing and annotation.</title>
        <authorList>
            <consortium name="The Broad Institute Genomics Platform"/>
            <consortium name="The Broad Institute Genome Sequencing Center for Infectious Disease"/>
            <person name="Wu L."/>
            <person name="Ma J."/>
        </authorList>
    </citation>
    <scope>NUCLEOTIDE SEQUENCE [LARGE SCALE GENOMIC DNA]</scope>
    <source>
        <strain evidence="2">JCM 9377</strain>
    </source>
</reference>
<evidence type="ECO:0000313" key="1">
    <source>
        <dbReference type="EMBL" id="GAA3214720.1"/>
    </source>
</evidence>
<proteinExistence type="predicted"/>
<dbReference type="RefSeq" id="WP_344829345.1">
    <property type="nucleotide sequence ID" value="NZ_BAAAUV010000008.1"/>
</dbReference>
<dbReference type="Proteomes" id="UP001501237">
    <property type="component" value="Unassembled WGS sequence"/>
</dbReference>
<organism evidence="1 2">
    <name type="scientific">Actinocorallia longicatena</name>
    <dbReference type="NCBI Taxonomy" id="111803"/>
    <lineage>
        <taxon>Bacteria</taxon>
        <taxon>Bacillati</taxon>
        <taxon>Actinomycetota</taxon>
        <taxon>Actinomycetes</taxon>
        <taxon>Streptosporangiales</taxon>
        <taxon>Thermomonosporaceae</taxon>
        <taxon>Actinocorallia</taxon>
    </lineage>
</organism>
<accession>A0ABP6QG29</accession>
<gene>
    <name evidence="1" type="ORF">GCM10010468_35610</name>
</gene>